<dbReference type="AlphaFoldDB" id="A0A1H3VS84"/>
<dbReference type="RefSeq" id="WP_139285319.1">
    <property type="nucleotide sequence ID" value="NZ_FNQJ01000001.1"/>
</dbReference>
<evidence type="ECO:0000313" key="1">
    <source>
        <dbReference type="EMBL" id="SDZ77629.1"/>
    </source>
</evidence>
<name>A0A1H3VS84_9BURK</name>
<dbReference type="Proteomes" id="UP000199002">
    <property type="component" value="Unassembled WGS sequence"/>
</dbReference>
<dbReference type="STRING" id="592050.SAMN05421875_101354"/>
<reference evidence="2" key="1">
    <citation type="submission" date="2016-10" db="EMBL/GenBank/DDBJ databases">
        <authorList>
            <person name="Varghese N."/>
            <person name="Submissions S."/>
        </authorList>
    </citation>
    <scope>NUCLEOTIDE SEQUENCE [LARGE SCALE GENOMIC DNA]</scope>
    <source>
        <strain evidence="2">DSM 25157</strain>
    </source>
</reference>
<evidence type="ECO:0000313" key="2">
    <source>
        <dbReference type="Proteomes" id="UP000199002"/>
    </source>
</evidence>
<protein>
    <submittedName>
        <fullName evidence="1">Uncharacterized protein</fullName>
    </submittedName>
</protein>
<proteinExistence type="predicted"/>
<keyword evidence="2" id="KW-1185">Reference proteome</keyword>
<dbReference type="EMBL" id="FNQJ01000001">
    <property type="protein sequence ID" value="SDZ77629.1"/>
    <property type="molecule type" value="Genomic_DNA"/>
</dbReference>
<organism evidence="1 2">
    <name type="scientific">Acidovorax soli</name>
    <dbReference type="NCBI Taxonomy" id="592050"/>
    <lineage>
        <taxon>Bacteria</taxon>
        <taxon>Pseudomonadati</taxon>
        <taxon>Pseudomonadota</taxon>
        <taxon>Betaproteobacteria</taxon>
        <taxon>Burkholderiales</taxon>
        <taxon>Comamonadaceae</taxon>
        <taxon>Acidovorax</taxon>
    </lineage>
</organism>
<accession>A0A1H3VS84</accession>
<gene>
    <name evidence="1" type="ORF">SAMN05421875_101354</name>
</gene>
<dbReference type="GeneID" id="40449581"/>
<sequence>MKFSEFFNEENHLCNFSEEQIKEIFDLDEVKALDNNEFEKQRVFWLSQYMVGNVSEPFEDIKKLEPADQRRVFETWIDLVKDVDTLKPMMKSILMDFIQGKAV</sequence>